<evidence type="ECO:0000256" key="4">
    <source>
        <dbReference type="ARBA" id="ARBA00022989"/>
    </source>
</evidence>
<keyword evidence="3 6" id="KW-0812">Transmembrane</keyword>
<feature type="transmembrane region" description="Helical" evidence="6">
    <location>
        <begin position="144"/>
        <end position="168"/>
    </location>
</feature>
<evidence type="ECO:0000313" key="7">
    <source>
        <dbReference type="EMBL" id="CAB4338952.1"/>
    </source>
</evidence>
<protein>
    <submittedName>
        <fullName evidence="7">Unannotated protein</fullName>
    </submittedName>
</protein>
<keyword evidence="4 6" id="KW-1133">Transmembrane helix</keyword>
<accession>A0A6J5ZD05</accession>
<evidence type="ECO:0000256" key="2">
    <source>
        <dbReference type="ARBA" id="ARBA00022475"/>
    </source>
</evidence>
<feature type="transmembrane region" description="Helical" evidence="6">
    <location>
        <begin position="109"/>
        <end position="132"/>
    </location>
</feature>
<name>A0A6J5ZD05_9ZZZZ</name>
<comment type="subcellular location">
    <subcellularLocation>
        <location evidence="1">Cell membrane</location>
        <topology evidence="1">Multi-pass membrane protein</topology>
    </subcellularLocation>
</comment>
<dbReference type="InterPro" id="IPR001123">
    <property type="entry name" value="LeuE-type"/>
</dbReference>
<keyword evidence="2" id="KW-1003">Cell membrane</keyword>
<sequence length="203" mass="22097">MVVALVSGLFTGLSLIIAIGAQNAFVIRQGLARSHVFLVVAICAISDAALIFLGTGGLGTLIQSQPRALEIIRWFGVLYLTFYGFKSLRAVFVTNSMKIDGETSTSRSAVIASVLGFTLLNPHVYLDTVILLGSISNQFQSDRWYFAIGASIGSILWFAALGFGARAASRFMTKPKFWKILDYIIANVMFGVAIFLAFYDFKA</sequence>
<dbReference type="PANTHER" id="PTHR30086">
    <property type="entry name" value="ARGININE EXPORTER PROTEIN ARGO"/>
    <property type="match status" value="1"/>
</dbReference>
<gene>
    <name evidence="7" type="ORF">UFOPK3820_00798</name>
</gene>
<feature type="transmembrane region" description="Helical" evidence="6">
    <location>
        <begin position="6"/>
        <end position="25"/>
    </location>
</feature>
<dbReference type="EMBL" id="CAESAB010000027">
    <property type="protein sequence ID" value="CAB4338952.1"/>
    <property type="molecule type" value="Genomic_DNA"/>
</dbReference>
<dbReference type="Pfam" id="PF01810">
    <property type="entry name" value="LysE"/>
    <property type="match status" value="1"/>
</dbReference>
<evidence type="ECO:0000256" key="5">
    <source>
        <dbReference type="ARBA" id="ARBA00023136"/>
    </source>
</evidence>
<evidence type="ECO:0000256" key="3">
    <source>
        <dbReference type="ARBA" id="ARBA00022692"/>
    </source>
</evidence>
<dbReference type="GO" id="GO:0015171">
    <property type="term" value="F:amino acid transmembrane transporter activity"/>
    <property type="evidence" value="ECO:0007669"/>
    <property type="project" value="TreeGrafter"/>
</dbReference>
<dbReference type="GO" id="GO:0005886">
    <property type="term" value="C:plasma membrane"/>
    <property type="evidence" value="ECO:0007669"/>
    <property type="project" value="UniProtKB-SubCell"/>
</dbReference>
<feature type="transmembrane region" description="Helical" evidence="6">
    <location>
        <begin position="180"/>
        <end position="199"/>
    </location>
</feature>
<evidence type="ECO:0000256" key="1">
    <source>
        <dbReference type="ARBA" id="ARBA00004651"/>
    </source>
</evidence>
<reference evidence="7" key="1">
    <citation type="submission" date="2020-05" db="EMBL/GenBank/DDBJ databases">
        <authorList>
            <person name="Chiriac C."/>
            <person name="Salcher M."/>
            <person name="Ghai R."/>
            <person name="Kavagutti S V."/>
        </authorList>
    </citation>
    <scope>NUCLEOTIDE SEQUENCE</scope>
</reference>
<proteinExistence type="predicted"/>
<dbReference type="PANTHER" id="PTHR30086:SF20">
    <property type="entry name" value="ARGININE EXPORTER PROTEIN ARGO-RELATED"/>
    <property type="match status" value="1"/>
</dbReference>
<organism evidence="7">
    <name type="scientific">freshwater metagenome</name>
    <dbReference type="NCBI Taxonomy" id="449393"/>
    <lineage>
        <taxon>unclassified sequences</taxon>
        <taxon>metagenomes</taxon>
        <taxon>ecological metagenomes</taxon>
    </lineage>
</organism>
<dbReference type="AlphaFoldDB" id="A0A6J5ZD05"/>
<feature type="transmembrane region" description="Helical" evidence="6">
    <location>
        <begin position="71"/>
        <end position="88"/>
    </location>
</feature>
<evidence type="ECO:0000256" key="6">
    <source>
        <dbReference type="SAM" id="Phobius"/>
    </source>
</evidence>
<keyword evidence="5 6" id="KW-0472">Membrane</keyword>
<feature type="transmembrane region" description="Helical" evidence="6">
    <location>
        <begin position="37"/>
        <end position="59"/>
    </location>
</feature>